<dbReference type="GO" id="GO:0016491">
    <property type="term" value="F:oxidoreductase activity"/>
    <property type="evidence" value="ECO:0007669"/>
    <property type="project" value="UniProtKB-KW"/>
</dbReference>
<dbReference type="AlphaFoldDB" id="A0AA40K232"/>
<evidence type="ECO:0000313" key="3">
    <source>
        <dbReference type="EMBL" id="KAK0742950.1"/>
    </source>
</evidence>
<dbReference type="Proteomes" id="UP001172155">
    <property type="component" value="Unassembled WGS sequence"/>
</dbReference>
<dbReference type="Pfam" id="PF00106">
    <property type="entry name" value="adh_short"/>
    <property type="match status" value="1"/>
</dbReference>
<reference evidence="3" key="1">
    <citation type="submission" date="2023-06" db="EMBL/GenBank/DDBJ databases">
        <title>Genome-scale phylogeny and comparative genomics of the fungal order Sordariales.</title>
        <authorList>
            <consortium name="Lawrence Berkeley National Laboratory"/>
            <person name="Hensen N."/>
            <person name="Bonometti L."/>
            <person name="Westerberg I."/>
            <person name="Brannstrom I.O."/>
            <person name="Guillou S."/>
            <person name="Cros-Aarteil S."/>
            <person name="Calhoun S."/>
            <person name="Haridas S."/>
            <person name="Kuo A."/>
            <person name="Mondo S."/>
            <person name="Pangilinan J."/>
            <person name="Riley R."/>
            <person name="LaButti K."/>
            <person name="Andreopoulos B."/>
            <person name="Lipzen A."/>
            <person name="Chen C."/>
            <person name="Yanf M."/>
            <person name="Daum C."/>
            <person name="Ng V."/>
            <person name="Clum A."/>
            <person name="Steindorff A."/>
            <person name="Ohm R."/>
            <person name="Martin F."/>
            <person name="Silar P."/>
            <person name="Natvig D."/>
            <person name="Lalanne C."/>
            <person name="Gautier V."/>
            <person name="Ament-velasquez S.L."/>
            <person name="Kruys A."/>
            <person name="Hutchinson M.I."/>
            <person name="Powell A.J."/>
            <person name="Barry K."/>
            <person name="Miller A.N."/>
            <person name="Grigoriev I.V."/>
            <person name="Debuchy R."/>
            <person name="Gladieux P."/>
            <person name="Thoren M.H."/>
            <person name="Johannesson H."/>
        </authorList>
    </citation>
    <scope>NUCLEOTIDE SEQUENCE</scope>
    <source>
        <strain evidence="3">SMH3187-1</strain>
    </source>
</reference>
<evidence type="ECO:0000313" key="4">
    <source>
        <dbReference type="Proteomes" id="UP001172155"/>
    </source>
</evidence>
<organism evidence="3 4">
    <name type="scientific">Schizothecium vesticola</name>
    <dbReference type="NCBI Taxonomy" id="314040"/>
    <lineage>
        <taxon>Eukaryota</taxon>
        <taxon>Fungi</taxon>
        <taxon>Dikarya</taxon>
        <taxon>Ascomycota</taxon>
        <taxon>Pezizomycotina</taxon>
        <taxon>Sordariomycetes</taxon>
        <taxon>Sordariomycetidae</taxon>
        <taxon>Sordariales</taxon>
        <taxon>Schizotheciaceae</taxon>
        <taxon>Schizothecium</taxon>
    </lineage>
</organism>
<sequence>MTASTTKTIVVIGSGPGIGIGVASVFVRDGGFGNVALLSRNSVRLAQDVQTLNLLRVSKVCVMAFKADASDPEDLKTSLARVEAEFGAPDVVLYNASRMAKGDFEEYSEIEMVEDFKVDNIGLFTTARWALPLMISKANGLPESSIHPALFVTNGVLGKEPRPEYFSLSMSKAAQLSFTTSLAMQFEPQGVHVSAVIVGGIVSPQSEKHSPENIGREFWNLYAQERSQWTREVTI</sequence>
<dbReference type="PRINTS" id="PR00081">
    <property type="entry name" value="GDHRDH"/>
</dbReference>
<evidence type="ECO:0000256" key="1">
    <source>
        <dbReference type="ARBA" id="ARBA00006484"/>
    </source>
</evidence>
<evidence type="ECO:0000256" key="2">
    <source>
        <dbReference type="ARBA" id="ARBA00023002"/>
    </source>
</evidence>
<accession>A0AA40K232</accession>
<name>A0AA40K232_9PEZI</name>
<dbReference type="EMBL" id="JAUKUD010000005">
    <property type="protein sequence ID" value="KAK0742950.1"/>
    <property type="molecule type" value="Genomic_DNA"/>
</dbReference>
<keyword evidence="2" id="KW-0560">Oxidoreductase</keyword>
<proteinExistence type="inferred from homology"/>
<comment type="similarity">
    <text evidence="1">Belongs to the short-chain dehydrogenases/reductases (SDR) family.</text>
</comment>
<dbReference type="InterPro" id="IPR036291">
    <property type="entry name" value="NAD(P)-bd_dom_sf"/>
</dbReference>
<dbReference type="PANTHER" id="PTHR43669:SF3">
    <property type="entry name" value="ALCOHOL DEHYDROGENASE, PUTATIVE (AFU_ORTHOLOGUE AFUA_3G03445)-RELATED"/>
    <property type="match status" value="1"/>
</dbReference>
<comment type="caution">
    <text evidence="3">The sequence shown here is derived from an EMBL/GenBank/DDBJ whole genome shotgun (WGS) entry which is preliminary data.</text>
</comment>
<keyword evidence="4" id="KW-1185">Reference proteome</keyword>
<protein>
    <submittedName>
        <fullName evidence="3">Short-chain alcohol dehydrogenase</fullName>
    </submittedName>
</protein>
<dbReference type="SUPFAM" id="SSF51735">
    <property type="entry name" value="NAD(P)-binding Rossmann-fold domains"/>
    <property type="match status" value="1"/>
</dbReference>
<gene>
    <name evidence="3" type="ORF">B0T18DRAFT_172931</name>
</gene>
<dbReference type="CDD" id="cd05233">
    <property type="entry name" value="SDR_c"/>
    <property type="match status" value="1"/>
</dbReference>
<dbReference type="PANTHER" id="PTHR43669">
    <property type="entry name" value="5-KETO-D-GLUCONATE 5-REDUCTASE"/>
    <property type="match status" value="1"/>
</dbReference>
<dbReference type="Gene3D" id="3.40.50.720">
    <property type="entry name" value="NAD(P)-binding Rossmann-like Domain"/>
    <property type="match status" value="1"/>
</dbReference>
<dbReference type="InterPro" id="IPR002347">
    <property type="entry name" value="SDR_fam"/>
</dbReference>